<dbReference type="AlphaFoldDB" id="A0A8J4Q0L0"/>
<dbReference type="EMBL" id="AJWJ01000057">
    <property type="protein sequence ID" value="KAF2076549.1"/>
    <property type="molecule type" value="Genomic_DNA"/>
</dbReference>
<name>A0A8J4Q0L0_9MYCE</name>
<reference evidence="2" key="1">
    <citation type="submission" date="2020-01" db="EMBL/GenBank/DDBJ databases">
        <title>Development of genomics and gene disruption for Polysphondylium violaceum indicates a role for the polyketide synthase stlB in stalk morphogenesis.</title>
        <authorList>
            <person name="Narita B."/>
            <person name="Kawabe Y."/>
            <person name="Kin K."/>
            <person name="Saito T."/>
            <person name="Gibbs R."/>
            <person name="Kuspa A."/>
            <person name="Muzny D."/>
            <person name="Queller D."/>
            <person name="Richards S."/>
            <person name="Strassman J."/>
            <person name="Sucgang R."/>
            <person name="Worley K."/>
            <person name="Schaap P."/>
        </authorList>
    </citation>
    <scope>NUCLEOTIDE SEQUENCE</scope>
    <source>
        <strain evidence="2">QSvi11</strain>
    </source>
</reference>
<keyword evidence="1" id="KW-0732">Signal</keyword>
<proteinExistence type="predicted"/>
<protein>
    <submittedName>
        <fullName evidence="2">Uncharacterized protein</fullName>
    </submittedName>
</protein>
<evidence type="ECO:0000256" key="1">
    <source>
        <dbReference type="SAM" id="SignalP"/>
    </source>
</evidence>
<comment type="caution">
    <text evidence="2">The sequence shown here is derived from an EMBL/GenBank/DDBJ whole genome shotgun (WGS) entry which is preliminary data.</text>
</comment>
<evidence type="ECO:0000313" key="2">
    <source>
        <dbReference type="EMBL" id="KAF2076549.1"/>
    </source>
</evidence>
<accession>A0A8J4Q0L0</accession>
<dbReference type="OrthoDB" id="18561at2759"/>
<feature type="signal peptide" evidence="1">
    <location>
        <begin position="1"/>
        <end position="18"/>
    </location>
</feature>
<gene>
    <name evidence="2" type="ORF">CYY_002163</name>
</gene>
<keyword evidence="3" id="KW-1185">Reference proteome</keyword>
<organism evidence="2 3">
    <name type="scientific">Polysphondylium violaceum</name>
    <dbReference type="NCBI Taxonomy" id="133409"/>
    <lineage>
        <taxon>Eukaryota</taxon>
        <taxon>Amoebozoa</taxon>
        <taxon>Evosea</taxon>
        <taxon>Eumycetozoa</taxon>
        <taxon>Dictyostelia</taxon>
        <taxon>Dictyosteliales</taxon>
        <taxon>Dictyosteliaceae</taxon>
        <taxon>Polysphondylium</taxon>
    </lineage>
</organism>
<dbReference type="PROSITE" id="PS51257">
    <property type="entry name" value="PROKAR_LIPOPROTEIN"/>
    <property type="match status" value="1"/>
</dbReference>
<dbReference type="Proteomes" id="UP000695562">
    <property type="component" value="Unassembled WGS sequence"/>
</dbReference>
<feature type="chain" id="PRO_5035217684" evidence="1">
    <location>
        <begin position="19"/>
        <end position="296"/>
    </location>
</feature>
<evidence type="ECO:0000313" key="3">
    <source>
        <dbReference type="Proteomes" id="UP000695562"/>
    </source>
</evidence>
<sequence length="296" mass="32885">MKALNVFLGFILLQACFSFINSQIAHGPGLDLGPIRTDLQNSETQIRNLKRYDYSFCKLYIRDNTTGFEAYTTFHPRVDEFTTLKIPMSNVSIMGNENVVIWMEIPGNKSTTSFYTYNATVDVPKSCTYENGTRLTVTECTDPAVATYNVTEYVMKQGNVTKYGNIVLPPKHVHDLGKNATVNYFTVVVQLANGAITDAVWDGDRINACKDCDQCIDGQCAAKYSDLGCDIGGGCQLKIFMAWAGLDRLKKPCISINKIPSNFAKYSSTSVSKLGLGLLSDFFYRINDNNNNPNRA</sequence>